<gene>
    <name evidence="1" type="ORF">PFISCL1PPCAC_27551</name>
</gene>
<comment type="caution">
    <text evidence="1">The sequence shown here is derived from an EMBL/GenBank/DDBJ whole genome shotgun (WGS) entry which is preliminary data.</text>
</comment>
<name>A0AAV5WZY9_9BILA</name>
<sequence length="294" mass="35072">IRRGMVNWTRHHKTRMGRIRTAIKAMFKTSWLLRINIVQVNLSNSFIRDLMRVMRGQCIYSLDLTVQMYEHDRPDLINLDFPNIVESKYCDFSQDREPLPHIERFMNTAIHKFKQIIIDVRQDSWKFKSSLHFRKSWEEYGINDAALMHYMNGTVANFVRLKVICRFVTKEGIFAVITQLRTRADELPSRGFCVITHREVAAGMMSGLVKMPIFGQDIRIDDGSFNFNRYQAYQTDKEHLELRMIKVKKRLTSLLQIRYWRKGNDKDQEYFCRRADDDGHYDPYEQPKFKTRPA</sequence>
<dbReference type="EMBL" id="BTSY01000007">
    <property type="protein sequence ID" value="GMT36254.1"/>
    <property type="molecule type" value="Genomic_DNA"/>
</dbReference>
<evidence type="ECO:0000313" key="1">
    <source>
        <dbReference type="EMBL" id="GMT36254.1"/>
    </source>
</evidence>
<dbReference type="Proteomes" id="UP001432322">
    <property type="component" value="Unassembled WGS sequence"/>
</dbReference>
<feature type="non-terminal residue" evidence="1">
    <location>
        <position position="1"/>
    </location>
</feature>
<accession>A0AAV5WZY9</accession>
<organism evidence="1 2">
    <name type="scientific">Pristionchus fissidentatus</name>
    <dbReference type="NCBI Taxonomy" id="1538716"/>
    <lineage>
        <taxon>Eukaryota</taxon>
        <taxon>Metazoa</taxon>
        <taxon>Ecdysozoa</taxon>
        <taxon>Nematoda</taxon>
        <taxon>Chromadorea</taxon>
        <taxon>Rhabditida</taxon>
        <taxon>Rhabditina</taxon>
        <taxon>Diplogasteromorpha</taxon>
        <taxon>Diplogasteroidea</taxon>
        <taxon>Neodiplogasteridae</taxon>
        <taxon>Pristionchus</taxon>
    </lineage>
</organism>
<protein>
    <recommendedName>
        <fullName evidence="3">Decapping nuclease</fullName>
    </recommendedName>
</protein>
<keyword evidence="2" id="KW-1185">Reference proteome</keyword>
<dbReference type="AlphaFoldDB" id="A0AAV5WZY9"/>
<evidence type="ECO:0008006" key="3">
    <source>
        <dbReference type="Google" id="ProtNLM"/>
    </source>
</evidence>
<reference evidence="1" key="1">
    <citation type="submission" date="2023-10" db="EMBL/GenBank/DDBJ databases">
        <title>Genome assembly of Pristionchus species.</title>
        <authorList>
            <person name="Yoshida K."/>
            <person name="Sommer R.J."/>
        </authorList>
    </citation>
    <scope>NUCLEOTIDE SEQUENCE</scope>
    <source>
        <strain evidence="1">RS5133</strain>
    </source>
</reference>
<evidence type="ECO:0000313" key="2">
    <source>
        <dbReference type="Proteomes" id="UP001432322"/>
    </source>
</evidence>
<proteinExistence type="predicted"/>